<evidence type="ECO:0000313" key="2">
    <source>
        <dbReference type="Proteomes" id="UP000224660"/>
    </source>
</evidence>
<proteinExistence type="predicted"/>
<organism evidence="1 2">
    <name type="scientific">Bacillus phage vB_BsuM-Goe2</name>
    <dbReference type="NCBI Taxonomy" id="1933062"/>
    <lineage>
        <taxon>Viruses</taxon>
        <taxon>Duplodnaviria</taxon>
        <taxon>Heunggongvirae</taxon>
        <taxon>Uroviricota</taxon>
        <taxon>Caudoviricetes</taxon>
        <taxon>Herelleviridae</taxon>
        <taxon>Spounavirinae</taxon>
        <taxon>Okubovirus</taxon>
        <taxon>Okubovirus camphawk</taxon>
    </lineage>
</organism>
<name>A0A217EQK4_9CAUD</name>
<evidence type="ECO:0000313" key="1">
    <source>
        <dbReference type="EMBL" id="APZ82317.1"/>
    </source>
</evidence>
<dbReference type="EMBL" id="KY368639">
    <property type="protein sequence ID" value="APZ82317.1"/>
    <property type="molecule type" value="Genomic_DNA"/>
</dbReference>
<reference evidence="1 2" key="1">
    <citation type="journal article" date="2017" name="Viruses">
        <title>Characterization of Bacillus subtilis Viruses vB_BsuM-Goe2 and vB_BsuM-Goe3.</title>
        <authorList>
            <person name="Willms I.M."/>
            <person name="Hoppert M."/>
            <person name="Hertel R."/>
        </authorList>
    </citation>
    <scope>NUCLEOTIDE SEQUENCE [LARGE SCALE GENOMIC DNA]</scope>
</reference>
<gene>
    <name evidence="1" type="ORF">Goe2_c08100</name>
</gene>
<sequence>MIPVIEDYLTELISRKIKQLKENPNLTSRILRVSEGRSTRLQTYLGAPDSKIAVVKGYPRPDAQIPCYAVLLAEEEETQDGLGDYDELGDYSVGDATEEATVIEGRNGPLQVQLSRIPLEYIVSIHNNSTGVWLRPDEYDVIDPDKGIIGFFTANIEEGDSVTVKYNYRETASEGVITLFNATFRVEAWSANADLTGEMYHLLKWCLLSGRDELGSDKLLIRQKMSGGDLNPAPDYMPTFVYRRGLNFWCQYESSIVSEDVKYITDVDSHMTVVSKIITNRGEEQ</sequence>
<dbReference type="Pfam" id="PF23932">
    <property type="entry name" value="SP10_terminator"/>
    <property type="match status" value="1"/>
</dbReference>
<accession>A0A217EQK4</accession>
<dbReference type="Proteomes" id="UP000224660">
    <property type="component" value="Segment"/>
</dbReference>
<dbReference type="InterPro" id="IPR056960">
    <property type="entry name" value="SP10_terminator"/>
</dbReference>
<protein>
    <submittedName>
        <fullName evidence="1">Uncharacterized protein</fullName>
    </submittedName>
</protein>